<feature type="transmembrane region" description="Helical" evidence="6">
    <location>
        <begin position="36"/>
        <end position="53"/>
    </location>
</feature>
<dbReference type="InterPro" id="IPR004797">
    <property type="entry name" value="Competence_ComEC/Rec2"/>
</dbReference>
<dbReference type="InterPro" id="IPR052159">
    <property type="entry name" value="Competence_DNA_uptake"/>
</dbReference>
<evidence type="ECO:0000256" key="2">
    <source>
        <dbReference type="ARBA" id="ARBA00022475"/>
    </source>
</evidence>
<dbReference type="SUPFAM" id="SSF56281">
    <property type="entry name" value="Metallo-hydrolase/oxidoreductase"/>
    <property type="match status" value="1"/>
</dbReference>
<evidence type="ECO:0000313" key="9">
    <source>
        <dbReference type="Proteomes" id="UP001179600"/>
    </source>
</evidence>
<evidence type="ECO:0000256" key="1">
    <source>
        <dbReference type="ARBA" id="ARBA00004651"/>
    </source>
</evidence>
<comment type="subcellular location">
    <subcellularLocation>
        <location evidence="1">Cell membrane</location>
        <topology evidence="1">Multi-pass membrane protein</topology>
    </subcellularLocation>
</comment>
<dbReference type="CDD" id="cd07731">
    <property type="entry name" value="ComA-like_MBL-fold"/>
    <property type="match status" value="1"/>
</dbReference>
<evidence type="ECO:0000256" key="6">
    <source>
        <dbReference type="SAM" id="Phobius"/>
    </source>
</evidence>
<sequence length="753" mass="86254">MLMLLIYGWLVGKSRLFGGLTIIYGMRLILTRQKTVIGMSLVLGFISLCYFYEVEQTSQLTTLNSSITKKVITFPDTFSVKEHYISGIVQEVERPSRRFYIRGRVDDMTEEEQNNWRVRSQLLIVRGSEVFPSFPRNRDGYDARLYFHDLGISKILTIDNVKRLPQPRLSFWRASFREKRARLAWQAEQQFPKRTASYIKRLFLGIKDELYQQERDSYSETGLLHFFSISGLHVYFFLSIIHYVIRRMGGSPFLLLIIELLFLSSFILLTGESVSVIRASLFIVCHRINTFLGNKLTRLDSWCLTIFIVMIIRPYSLLTAGGQLTFYFTFILIYLRDIVSSTTNKWQKSVQTVFWMSLLSLPLTAYHFYQWSLLGTVLTLLISPFFGYVLLPILLLSWFVSAFVSLKDSVWLLMIDKLVTLLYQVISYVSQWPIVKVVTGKPPLFLVIAMLVFYFGFLGYTRRKASYYGIVLITSMGLFVGLKYVNPFGTVAFVDVGQGDCLVIHPPFSAKATVIDTGGKLQFANQKKKQVPQAKYQLLPFLKSRGVTQIETLFLTHADTDHIGDVKALSHVLPIEKVVFPKGMRKKALGAKTIASLDSQTEIIEVLSPQTIINHAGVFQVLSPAESGEGDNQHSLVLATTVGGRRLLLTGDLDVEGEERVMRRWKPTEFDILKVGHHGSRFSTSEQWLSYVSPKVAVISCGENNRYGHPHPEVLSQLKNKNIQIFRTDQQGMVYYDYMTLFPYRTQIQTMIE</sequence>
<keyword evidence="4 6" id="KW-1133">Transmembrane helix</keyword>
<dbReference type="EMBL" id="CP116507">
    <property type="protein sequence ID" value="WCG23308.1"/>
    <property type="molecule type" value="Genomic_DNA"/>
</dbReference>
<dbReference type="InterPro" id="IPR036866">
    <property type="entry name" value="RibonucZ/Hydroxyglut_hydro"/>
</dbReference>
<dbReference type="PANTHER" id="PTHR30619:SF7">
    <property type="entry name" value="BETA-LACTAMASE DOMAIN PROTEIN"/>
    <property type="match status" value="1"/>
</dbReference>
<accession>A0AAE9XFX0</accession>
<proteinExistence type="predicted"/>
<dbReference type="InterPro" id="IPR001279">
    <property type="entry name" value="Metallo-B-lactamas"/>
</dbReference>
<reference evidence="8" key="1">
    <citation type="submission" date="2023-01" db="EMBL/GenBank/DDBJ databases">
        <title>Oxazolidinone resistance genes in florfenicol resistant enterococci from beef cattle and veal calves at slaughter.</title>
        <authorList>
            <person name="Biggel M."/>
        </authorList>
    </citation>
    <scope>NUCLEOTIDE SEQUENCE</scope>
    <source>
        <strain evidence="8">K204-1</strain>
    </source>
</reference>
<dbReference type="Proteomes" id="UP001179600">
    <property type="component" value="Chromosome"/>
</dbReference>
<feature type="transmembrane region" description="Helical" evidence="6">
    <location>
        <begin position="352"/>
        <end position="369"/>
    </location>
</feature>
<feature type="transmembrane region" description="Helical" evidence="6">
    <location>
        <begin position="410"/>
        <end position="430"/>
    </location>
</feature>
<feature type="transmembrane region" description="Helical" evidence="6">
    <location>
        <begin position="442"/>
        <end position="460"/>
    </location>
</feature>
<dbReference type="InterPro" id="IPR035681">
    <property type="entry name" value="ComA-like_MBL"/>
</dbReference>
<gene>
    <name evidence="8" type="ORF">PML95_03455</name>
</gene>
<feature type="transmembrane region" description="Helical" evidence="6">
    <location>
        <begin position="252"/>
        <end position="269"/>
    </location>
</feature>
<evidence type="ECO:0000256" key="3">
    <source>
        <dbReference type="ARBA" id="ARBA00022692"/>
    </source>
</evidence>
<organism evidence="8 9">
    <name type="scientific">Vagococcus lutrae</name>
    <dbReference type="NCBI Taxonomy" id="81947"/>
    <lineage>
        <taxon>Bacteria</taxon>
        <taxon>Bacillati</taxon>
        <taxon>Bacillota</taxon>
        <taxon>Bacilli</taxon>
        <taxon>Lactobacillales</taxon>
        <taxon>Enterococcaceae</taxon>
        <taxon>Vagococcus</taxon>
    </lineage>
</organism>
<dbReference type="InterPro" id="IPR004477">
    <property type="entry name" value="ComEC_N"/>
</dbReference>
<dbReference type="Gene3D" id="3.60.15.10">
    <property type="entry name" value="Ribonuclease Z/Hydroxyacylglutathione hydrolase-like"/>
    <property type="match status" value="1"/>
</dbReference>
<dbReference type="NCBIfam" id="TIGR00360">
    <property type="entry name" value="ComEC_N-term"/>
    <property type="match status" value="1"/>
</dbReference>
<dbReference type="NCBIfam" id="TIGR00361">
    <property type="entry name" value="ComEC_Rec2"/>
    <property type="match status" value="1"/>
</dbReference>
<dbReference type="Pfam" id="PF00753">
    <property type="entry name" value="Lactamase_B"/>
    <property type="match status" value="1"/>
</dbReference>
<keyword evidence="2" id="KW-1003">Cell membrane</keyword>
<feature type="transmembrane region" description="Helical" evidence="6">
    <location>
        <begin position="324"/>
        <end position="340"/>
    </location>
</feature>
<dbReference type="Pfam" id="PF03772">
    <property type="entry name" value="Competence"/>
    <property type="match status" value="1"/>
</dbReference>
<dbReference type="GO" id="GO:0005886">
    <property type="term" value="C:plasma membrane"/>
    <property type="evidence" value="ECO:0007669"/>
    <property type="project" value="UniProtKB-SubCell"/>
</dbReference>
<dbReference type="SMART" id="SM00849">
    <property type="entry name" value="Lactamase_B"/>
    <property type="match status" value="1"/>
</dbReference>
<feature type="transmembrane region" description="Helical" evidence="6">
    <location>
        <begin position="299"/>
        <end position="318"/>
    </location>
</feature>
<dbReference type="GO" id="GO:0030420">
    <property type="term" value="P:establishment of competence for transformation"/>
    <property type="evidence" value="ECO:0007669"/>
    <property type="project" value="InterPro"/>
</dbReference>
<evidence type="ECO:0000256" key="4">
    <source>
        <dbReference type="ARBA" id="ARBA00022989"/>
    </source>
</evidence>
<protein>
    <submittedName>
        <fullName evidence="8">DNA internalization-related competence protein ComEC/Rec2</fullName>
    </submittedName>
</protein>
<dbReference type="RefSeq" id="WP_248853144.1">
    <property type="nucleotide sequence ID" value="NZ_CP097053.1"/>
</dbReference>
<feature type="transmembrane region" description="Helical" evidence="6">
    <location>
        <begin position="467"/>
        <end position="485"/>
    </location>
</feature>
<feature type="transmembrane region" description="Helical" evidence="6">
    <location>
        <begin position="381"/>
        <end position="403"/>
    </location>
</feature>
<evidence type="ECO:0000256" key="5">
    <source>
        <dbReference type="ARBA" id="ARBA00023136"/>
    </source>
</evidence>
<evidence type="ECO:0000313" key="8">
    <source>
        <dbReference type="EMBL" id="WCG23308.1"/>
    </source>
</evidence>
<evidence type="ECO:0000259" key="7">
    <source>
        <dbReference type="SMART" id="SM00849"/>
    </source>
</evidence>
<keyword evidence="5 6" id="KW-0472">Membrane</keyword>
<feature type="domain" description="Metallo-beta-lactamase" evidence="7">
    <location>
        <begin position="498"/>
        <end position="703"/>
    </location>
</feature>
<dbReference type="AlphaFoldDB" id="A0AAE9XFX0"/>
<feature type="transmembrane region" description="Helical" evidence="6">
    <location>
        <begin position="223"/>
        <end position="245"/>
    </location>
</feature>
<name>A0AAE9XFX0_9ENTE</name>
<keyword evidence="3 6" id="KW-0812">Transmembrane</keyword>
<dbReference type="PANTHER" id="PTHR30619">
    <property type="entry name" value="DNA INTERNALIZATION/COMPETENCE PROTEIN COMEC/REC2"/>
    <property type="match status" value="1"/>
</dbReference>